<dbReference type="RefSeq" id="WP_406698246.1">
    <property type="nucleotide sequence ID" value="NZ_CP155447.1"/>
</dbReference>
<evidence type="ECO:0000313" key="1">
    <source>
        <dbReference type="EMBL" id="XBH05427.1"/>
    </source>
</evidence>
<proteinExistence type="predicted"/>
<organism evidence="1">
    <name type="scientific">Singulisphaera sp. Ch08</name>
    <dbReference type="NCBI Taxonomy" id="3120278"/>
    <lineage>
        <taxon>Bacteria</taxon>
        <taxon>Pseudomonadati</taxon>
        <taxon>Planctomycetota</taxon>
        <taxon>Planctomycetia</taxon>
        <taxon>Isosphaerales</taxon>
        <taxon>Isosphaeraceae</taxon>
        <taxon>Singulisphaera</taxon>
    </lineage>
</organism>
<accession>A0AAU7CJX9</accession>
<name>A0AAU7CJX9_9BACT</name>
<gene>
    <name evidence="1" type="ORF">V5E97_05255</name>
</gene>
<protein>
    <recommendedName>
        <fullName evidence="2">DUF3164 family protein</fullName>
    </recommendedName>
</protein>
<sequence length="231" mass="25402">MAIQIQLNKSQLADLKAIRELGPEVLSAVVDRIDSLQPVPLAPSELQKAILEVIEGNEEAVNSTLRQAISLASLQRRRKLDAETVVIGIRKGLQSASMPWDGTSIAKWEALEPAFRRLISSKNVEVAAKALDLSYDYANLLQTTRIVTDVRPVFDNEVTKIEGAVVSFTLRLSYDNSEGSHNLSLAMNQADIKTLKEQCDRALKKGALARETIATLPFTVTISGSDDYEPR</sequence>
<dbReference type="EMBL" id="CP155447">
    <property type="protein sequence ID" value="XBH05427.1"/>
    <property type="molecule type" value="Genomic_DNA"/>
</dbReference>
<dbReference type="AlphaFoldDB" id="A0AAU7CJX9"/>
<evidence type="ECO:0008006" key="2">
    <source>
        <dbReference type="Google" id="ProtNLM"/>
    </source>
</evidence>
<reference evidence="1" key="1">
    <citation type="submission" date="2024-05" db="EMBL/GenBank/DDBJ databases">
        <title>Planctomycetes of the genus Singulisphaera possess chitinolytic capabilities.</title>
        <authorList>
            <person name="Ivanova A."/>
        </authorList>
    </citation>
    <scope>NUCLEOTIDE SEQUENCE</scope>
    <source>
        <strain evidence="1">Ch08T</strain>
    </source>
</reference>